<keyword evidence="3" id="KW-1185">Reference proteome</keyword>
<feature type="region of interest" description="Disordered" evidence="1">
    <location>
        <begin position="49"/>
        <end position="76"/>
    </location>
</feature>
<reference evidence="3" key="1">
    <citation type="journal article" date="2019" name="Int. J. Syst. Evol. Microbiol.">
        <title>The Global Catalogue of Microorganisms (GCM) 10K type strain sequencing project: providing services to taxonomists for standard genome sequencing and annotation.</title>
        <authorList>
            <consortium name="The Broad Institute Genomics Platform"/>
            <consortium name="The Broad Institute Genome Sequencing Center for Infectious Disease"/>
            <person name="Wu L."/>
            <person name="Ma J."/>
        </authorList>
    </citation>
    <scope>NUCLEOTIDE SEQUENCE [LARGE SCALE GENOMIC DNA]</scope>
    <source>
        <strain evidence="3">JCM 18126</strain>
    </source>
</reference>
<sequence>MPAATTSAVPTACHTEGRSCSRTSPTAPATAGSTLVRVPKAAVLIRRSAASSSAYGRAGTSRATAPASSTVRHVRSPTVVGAATAVATRAATGKDTASVCSPPSAPLLRCVSTM</sequence>
<feature type="compositionally biased region" description="Low complexity" evidence="1">
    <location>
        <begin position="49"/>
        <end position="63"/>
    </location>
</feature>
<gene>
    <name evidence="2" type="ORF">GCM10023225_11380</name>
</gene>
<evidence type="ECO:0000313" key="2">
    <source>
        <dbReference type="EMBL" id="GAA4971276.1"/>
    </source>
</evidence>
<evidence type="ECO:0000313" key="3">
    <source>
        <dbReference type="Proteomes" id="UP001501195"/>
    </source>
</evidence>
<dbReference type="EMBL" id="BAABIL010000141">
    <property type="protein sequence ID" value="GAA4971276.1"/>
    <property type="molecule type" value="Genomic_DNA"/>
</dbReference>
<dbReference type="Proteomes" id="UP001501195">
    <property type="component" value="Unassembled WGS sequence"/>
</dbReference>
<name>A0ABP9HI78_9ACTN</name>
<evidence type="ECO:0000256" key="1">
    <source>
        <dbReference type="SAM" id="MobiDB-lite"/>
    </source>
</evidence>
<proteinExistence type="predicted"/>
<accession>A0ABP9HI78</accession>
<feature type="compositionally biased region" description="Low complexity" evidence="1">
    <location>
        <begin position="20"/>
        <end position="32"/>
    </location>
</feature>
<comment type="caution">
    <text evidence="2">The sequence shown here is derived from an EMBL/GenBank/DDBJ whole genome shotgun (WGS) entry which is preliminary data.</text>
</comment>
<organism evidence="2 3">
    <name type="scientific">Kineococcus glutinatus</name>
    <dbReference type="NCBI Taxonomy" id="1070872"/>
    <lineage>
        <taxon>Bacteria</taxon>
        <taxon>Bacillati</taxon>
        <taxon>Actinomycetota</taxon>
        <taxon>Actinomycetes</taxon>
        <taxon>Kineosporiales</taxon>
        <taxon>Kineosporiaceae</taxon>
        <taxon>Kineococcus</taxon>
    </lineage>
</organism>
<feature type="region of interest" description="Disordered" evidence="1">
    <location>
        <begin position="1"/>
        <end position="32"/>
    </location>
</feature>
<protein>
    <submittedName>
        <fullName evidence="2">Uncharacterized protein</fullName>
    </submittedName>
</protein>